<reference evidence="1 2" key="1">
    <citation type="submission" date="2016-10" db="EMBL/GenBank/DDBJ databases">
        <authorList>
            <person name="de Groot N.N."/>
        </authorList>
    </citation>
    <scope>NUCLEOTIDE SEQUENCE [LARGE SCALE GENOMIC DNA]</scope>
    <source>
        <strain evidence="1 2">DSM 19033</strain>
    </source>
</reference>
<organism evidence="1 2">
    <name type="scientific">Pedobacter hartonius</name>
    <dbReference type="NCBI Taxonomy" id="425514"/>
    <lineage>
        <taxon>Bacteria</taxon>
        <taxon>Pseudomonadati</taxon>
        <taxon>Bacteroidota</taxon>
        <taxon>Sphingobacteriia</taxon>
        <taxon>Sphingobacteriales</taxon>
        <taxon>Sphingobacteriaceae</taxon>
        <taxon>Pedobacter</taxon>
    </lineage>
</organism>
<gene>
    <name evidence="1" type="ORF">SAMN05443550_1196</name>
</gene>
<dbReference type="EMBL" id="FNRA01000019">
    <property type="protein sequence ID" value="SEB21259.1"/>
    <property type="molecule type" value="Genomic_DNA"/>
</dbReference>
<dbReference type="InterPro" id="IPR019850">
    <property type="entry name" value="GldD-like"/>
</dbReference>
<dbReference type="Proteomes" id="UP000198850">
    <property type="component" value="Unassembled WGS sequence"/>
</dbReference>
<name>A0A1H4HHC9_9SPHI</name>
<evidence type="ECO:0000313" key="1">
    <source>
        <dbReference type="EMBL" id="SEB21259.1"/>
    </source>
</evidence>
<evidence type="ECO:0000313" key="2">
    <source>
        <dbReference type="Proteomes" id="UP000198850"/>
    </source>
</evidence>
<sequence>MDDLEQLSVEMMKNLLLSGTFILLCCTAACNNESYVPKPRGYFHIKFPKKEYLSYDAGCPFSFDYPKYATIEPDREGDAGTCWNNLSFPQFNARLHLTYYDVSSAKEYYGLVEDARTLAFKHTVKANAIDQKLISFPERKVYGIYYAIEGNTASSVQFFLTDSAKHYFRGALYFNERPQYDSIAPVVSFIKRDIERMIDTFKWKK</sequence>
<keyword evidence="1" id="KW-0449">Lipoprotein</keyword>
<accession>A0A1H4HHC9</accession>
<proteinExistence type="predicted"/>
<keyword evidence="2" id="KW-1185">Reference proteome</keyword>
<protein>
    <submittedName>
        <fullName evidence="1">Gliding motility-associated lipoprotein GldD</fullName>
    </submittedName>
</protein>
<dbReference type="STRING" id="425514.SAMN05443550_1196"/>
<dbReference type="AlphaFoldDB" id="A0A1H4HHC9"/>
<dbReference type="Pfam" id="PF25593">
    <property type="entry name" value="GldD_lipo"/>
    <property type="match status" value="1"/>
</dbReference>